<dbReference type="CDD" id="cd01299">
    <property type="entry name" value="Met_dep_hydrolase_A"/>
    <property type="match status" value="1"/>
</dbReference>
<evidence type="ECO:0000313" key="2">
    <source>
        <dbReference type="EMBL" id="MVA74901.1"/>
    </source>
</evidence>
<dbReference type="SUPFAM" id="SSF51338">
    <property type="entry name" value="Composite domain of metallo-dependent hydrolases"/>
    <property type="match status" value="1"/>
</dbReference>
<dbReference type="Pfam" id="PF01979">
    <property type="entry name" value="Amidohydro_1"/>
    <property type="match status" value="1"/>
</dbReference>
<dbReference type="PANTHER" id="PTHR43135">
    <property type="entry name" value="ALPHA-D-RIBOSE 1-METHYLPHOSPHONATE 5-TRIPHOSPHATE DIPHOSPHATASE"/>
    <property type="match status" value="1"/>
</dbReference>
<accession>A0A6A9UQE8</accession>
<dbReference type="InterPro" id="IPR057744">
    <property type="entry name" value="OTAase-like"/>
</dbReference>
<gene>
    <name evidence="2" type="ORF">GC722_02485</name>
</gene>
<dbReference type="RefSeq" id="WP_156607557.1">
    <property type="nucleotide sequence ID" value="NZ_WPCU01000003.1"/>
</dbReference>
<dbReference type="PANTHER" id="PTHR43135:SF3">
    <property type="entry name" value="ALPHA-D-RIBOSE 1-METHYLPHOSPHONATE 5-TRIPHOSPHATE DIPHOSPHATASE"/>
    <property type="match status" value="1"/>
</dbReference>
<dbReference type="InterPro" id="IPR006680">
    <property type="entry name" value="Amidohydro-rel"/>
</dbReference>
<keyword evidence="2" id="KW-0378">Hydrolase</keyword>
<reference evidence="2 3" key="1">
    <citation type="submission" date="2019-12" db="EMBL/GenBank/DDBJ databases">
        <title>Auraticoccus cholistani sp. nov., an actinomycete isolated from soil of Cholistan desert.</title>
        <authorList>
            <person name="Cheema M.T."/>
        </authorList>
    </citation>
    <scope>NUCLEOTIDE SEQUENCE [LARGE SCALE GENOMIC DNA]</scope>
    <source>
        <strain evidence="2 3">F435</strain>
    </source>
</reference>
<proteinExistence type="predicted"/>
<dbReference type="Gene3D" id="3.20.20.140">
    <property type="entry name" value="Metal-dependent hydrolases"/>
    <property type="match status" value="1"/>
</dbReference>
<feature type="domain" description="Amidohydrolase-related" evidence="1">
    <location>
        <begin position="55"/>
        <end position="368"/>
    </location>
</feature>
<evidence type="ECO:0000259" key="1">
    <source>
        <dbReference type="Pfam" id="PF01979"/>
    </source>
</evidence>
<dbReference type="AlphaFoldDB" id="A0A6A9UQE8"/>
<dbReference type="InterPro" id="IPR051781">
    <property type="entry name" value="Metallo-dep_Hydrolase"/>
</dbReference>
<organism evidence="2 3">
    <name type="scientific">Auraticoccus cholistanensis</name>
    <dbReference type="NCBI Taxonomy" id="2656650"/>
    <lineage>
        <taxon>Bacteria</taxon>
        <taxon>Bacillati</taxon>
        <taxon>Actinomycetota</taxon>
        <taxon>Actinomycetes</taxon>
        <taxon>Propionibacteriales</taxon>
        <taxon>Propionibacteriaceae</taxon>
        <taxon>Auraticoccus</taxon>
    </lineage>
</organism>
<dbReference type="Gene3D" id="2.30.40.10">
    <property type="entry name" value="Urease, subunit C, domain 1"/>
    <property type="match status" value="1"/>
</dbReference>
<sequence>MSVITADRIQDPATGQQVDDGALVVLEGRIAWLGPAAELPAEHGQLPVTALGAVTVMPGLIDAHVHLCFDGSDDPVARMLAEDDARQVALMLRSARQLLSAGVTTARDLGARGYLDLAVRDAIAAGDARGPRMLTAGSPITVTGGHCWYMGGEADTEDEVRKVVRRHHKHGVDLIKVMSTGGFMTRGSAPWFAQFVTPQLTAVVDEAHRVGLRVAAHAHGVEGIARAVEAGVDTLEHCSFVRTDGSRSFDRELAQRIVDRGIYVSPTASHLGPVIADLLDEGPPPYVEINAMGGKVIASTDAGINNNPHYGLVHGLVGMEQAGMPTADVLVAATSLAAEALGLADVTGRLSVGHSADLIAVAGDPRKGVAALHDLRWVMTAGTPFTPDPLPAMPTLTEAQKQMVLSTKPKELLGRHVRTEVTTELLETEQQALVATAPGQER</sequence>
<evidence type="ECO:0000313" key="3">
    <source>
        <dbReference type="Proteomes" id="UP000435304"/>
    </source>
</evidence>
<dbReference type="EMBL" id="WPCU01000003">
    <property type="protein sequence ID" value="MVA74901.1"/>
    <property type="molecule type" value="Genomic_DNA"/>
</dbReference>
<dbReference type="SUPFAM" id="SSF51556">
    <property type="entry name" value="Metallo-dependent hydrolases"/>
    <property type="match status" value="1"/>
</dbReference>
<dbReference type="InterPro" id="IPR032466">
    <property type="entry name" value="Metal_Hydrolase"/>
</dbReference>
<keyword evidence="3" id="KW-1185">Reference proteome</keyword>
<dbReference type="GO" id="GO:0016810">
    <property type="term" value="F:hydrolase activity, acting on carbon-nitrogen (but not peptide) bonds"/>
    <property type="evidence" value="ECO:0007669"/>
    <property type="project" value="InterPro"/>
</dbReference>
<comment type="caution">
    <text evidence="2">The sequence shown here is derived from an EMBL/GenBank/DDBJ whole genome shotgun (WGS) entry which is preliminary data.</text>
</comment>
<dbReference type="Proteomes" id="UP000435304">
    <property type="component" value="Unassembled WGS sequence"/>
</dbReference>
<name>A0A6A9UQE8_9ACTN</name>
<dbReference type="InterPro" id="IPR011059">
    <property type="entry name" value="Metal-dep_hydrolase_composite"/>
</dbReference>
<protein>
    <submittedName>
        <fullName evidence="2">Amidohydrolase family protein</fullName>
    </submittedName>
</protein>